<evidence type="ECO:0000313" key="2">
    <source>
        <dbReference type="Proteomes" id="UP000295238"/>
    </source>
</evidence>
<accession>A0A4R5UBA1</accession>
<protein>
    <submittedName>
        <fullName evidence="1">DUF2291 domain-containing protein</fullName>
    </submittedName>
</protein>
<dbReference type="PROSITE" id="PS51257">
    <property type="entry name" value="PROKAR_LIPOPROTEIN"/>
    <property type="match status" value="1"/>
</dbReference>
<keyword evidence="2" id="KW-1185">Reference proteome</keyword>
<evidence type="ECO:0000313" key="1">
    <source>
        <dbReference type="EMBL" id="TDK32337.1"/>
    </source>
</evidence>
<dbReference type="OrthoDB" id="156515at2"/>
<dbReference type="InterPro" id="IPR014582">
    <property type="entry name" value="UCP033535_lipo"/>
</dbReference>
<dbReference type="AlphaFoldDB" id="A0A4R5UBA1"/>
<name>A0A4R5UBA1_9HYPH</name>
<dbReference type="PIRSF" id="PIRSF033535">
    <property type="entry name" value="UCP033535_plp"/>
    <property type="match status" value="1"/>
</dbReference>
<dbReference type="Proteomes" id="UP000295238">
    <property type="component" value="Unassembled WGS sequence"/>
</dbReference>
<organism evidence="1 2">
    <name type="scientific">Rhizobium deserti</name>
    <dbReference type="NCBI Taxonomy" id="2547961"/>
    <lineage>
        <taxon>Bacteria</taxon>
        <taxon>Pseudomonadati</taxon>
        <taxon>Pseudomonadota</taxon>
        <taxon>Alphaproteobacteria</taxon>
        <taxon>Hyphomicrobiales</taxon>
        <taxon>Rhizobiaceae</taxon>
        <taxon>Rhizobium/Agrobacterium group</taxon>
        <taxon>Rhizobium</taxon>
    </lineage>
</organism>
<dbReference type="SUPFAM" id="SSF141318">
    <property type="entry name" value="TM0957-like"/>
    <property type="match status" value="1"/>
</dbReference>
<dbReference type="EMBL" id="SMTL01000005">
    <property type="protein sequence ID" value="TDK32337.1"/>
    <property type="molecule type" value="Genomic_DNA"/>
</dbReference>
<gene>
    <name evidence="1" type="ORF">E2F50_17620</name>
</gene>
<dbReference type="InterPro" id="IPR036215">
    <property type="entry name" value="TM0957-like_sf"/>
</dbReference>
<proteinExistence type="predicted"/>
<dbReference type="Pfam" id="PF10054">
    <property type="entry name" value="DUF2291"/>
    <property type="match status" value="1"/>
</dbReference>
<sequence length="212" mass="21823">MKLLMAVGMTAFVSLAGCKLVKTGNAEGQAPVAGEAGDEARIAALLQETYDAKLVPLLRSKATDLVTLRTELAKSLDEAGKALGVRAGGAGGSWIFPVKASGKIIEENRQSKAGTASVDIDGDGQADATLQLGTVVKGTALRDVAPSVYDFSKFRDQIEFAKLGRALNDKAVSALPAAGSLQGKTVTFVGATSLRSATEKPLIVPVVVEIAP</sequence>
<reference evidence="1 2" key="1">
    <citation type="submission" date="2019-03" db="EMBL/GenBank/DDBJ databases">
        <title>Rhizobium sp. nov., an bacterium isolated from biocrust in Mu Us Desert.</title>
        <authorList>
            <person name="Lixiong L."/>
        </authorList>
    </citation>
    <scope>NUCLEOTIDE SEQUENCE [LARGE SCALE GENOMIC DNA]</scope>
    <source>
        <strain evidence="1 2">SPY-1</strain>
    </source>
</reference>
<comment type="caution">
    <text evidence="1">The sequence shown here is derived from an EMBL/GenBank/DDBJ whole genome shotgun (WGS) entry which is preliminary data.</text>
</comment>